<dbReference type="InterPro" id="IPR012934">
    <property type="entry name" value="Znf_AD"/>
</dbReference>
<dbReference type="PANTHER" id="PTHR39942:SF1">
    <property type="entry name" value="BCDNA.LD26519-RELATED"/>
    <property type="match status" value="1"/>
</dbReference>
<feature type="non-terminal residue" evidence="4">
    <location>
        <position position="211"/>
    </location>
</feature>
<feature type="binding site" evidence="1">
    <location>
        <position position="56"/>
    </location>
    <ligand>
        <name>Zn(2+)</name>
        <dbReference type="ChEBI" id="CHEBI:29105"/>
    </ligand>
</feature>
<dbReference type="STRING" id="195883.A0A482XR22"/>
<keyword evidence="1" id="KW-0479">Metal-binding</keyword>
<evidence type="ECO:0000259" key="3">
    <source>
        <dbReference type="PROSITE" id="PS51915"/>
    </source>
</evidence>
<keyword evidence="1" id="KW-0863">Zinc-finger</keyword>
<comment type="caution">
    <text evidence="4">The sequence shown here is derived from an EMBL/GenBank/DDBJ whole genome shotgun (WGS) entry which is preliminary data.</text>
</comment>
<dbReference type="Pfam" id="PF07776">
    <property type="entry name" value="zf-AD"/>
    <property type="match status" value="1"/>
</dbReference>
<feature type="domain" description="ZAD" evidence="3">
    <location>
        <begin position="5"/>
        <end position="80"/>
    </location>
</feature>
<feature type="binding site" evidence="1">
    <location>
        <position position="53"/>
    </location>
    <ligand>
        <name>Zn(2+)</name>
        <dbReference type="ChEBI" id="CHEBI:29105"/>
    </ligand>
</feature>
<dbReference type="InParanoid" id="A0A482XR22"/>
<protein>
    <recommendedName>
        <fullName evidence="3">ZAD domain-containing protein</fullName>
    </recommendedName>
</protein>
<dbReference type="PANTHER" id="PTHR39942">
    <property type="entry name" value="BCDNA.LD26519-RELATED"/>
    <property type="match status" value="1"/>
</dbReference>
<evidence type="ECO:0000256" key="2">
    <source>
        <dbReference type="SAM" id="MobiDB-lite"/>
    </source>
</evidence>
<organism evidence="4 5">
    <name type="scientific">Laodelphax striatellus</name>
    <name type="common">Small brown planthopper</name>
    <name type="synonym">Delphax striatella</name>
    <dbReference type="NCBI Taxonomy" id="195883"/>
    <lineage>
        <taxon>Eukaryota</taxon>
        <taxon>Metazoa</taxon>
        <taxon>Ecdysozoa</taxon>
        <taxon>Arthropoda</taxon>
        <taxon>Hexapoda</taxon>
        <taxon>Insecta</taxon>
        <taxon>Pterygota</taxon>
        <taxon>Neoptera</taxon>
        <taxon>Paraneoptera</taxon>
        <taxon>Hemiptera</taxon>
        <taxon>Auchenorrhyncha</taxon>
        <taxon>Fulgoroidea</taxon>
        <taxon>Delphacidae</taxon>
        <taxon>Criomorphinae</taxon>
        <taxon>Laodelphax</taxon>
    </lineage>
</organism>
<keyword evidence="1" id="KW-0862">Zinc</keyword>
<feature type="region of interest" description="Disordered" evidence="2">
    <location>
        <begin position="135"/>
        <end position="154"/>
    </location>
</feature>
<feature type="compositionally biased region" description="Acidic residues" evidence="2">
    <location>
        <begin position="143"/>
        <end position="154"/>
    </location>
</feature>
<proteinExistence type="predicted"/>
<name>A0A482XR22_LAOST</name>
<dbReference type="PROSITE" id="PS51915">
    <property type="entry name" value="ZAD"/>
    <property type="match status" value="1"/>
</dbReference>
<dbReference type="AlphaFoldDB" id="A0A482XR22"/>
<feature type="binding site" evidence="1">
    <location>
        <position position="10"/>
    </location>
    <ligand>
        <name>Zn(2+)</name>
        <dbReference type="ChEBI" id="CHEBI:29105"/>
    </ligand>
</feature>
<evidence type="ECO:0000313" key="4">
    <source>
        <dbReference type="EMBL" id="RZF47898.1"/>
    </source>
</evidence>
<dbReference type="GO" id="GO:0008270">
    <property type="term" value="F:zinc ion binding"/>
    <property type="evidence" value="ECO:0007669"/>
    <property type="project" value="UniProtKB-UniRule"/>
</dbReference>
<keyword evidence="5" id="KW-1185">Reference proteome</keyword>
<evidence type="ECO:0000313" key="5">
    <source>
        <dbReference type="Proteomes" id="UP000291343"/>
    </source>
</evidence>
<dbReference type="Proteomes" id="UP000291343">
    <property type="component" value="Unassembled WGS sequence"/>
</dbReference>
<feature type="binding site" evidence="1">
    <location>
        <position position="7"/>
    </location>
    <ligand>
        <name>Zn(2+)</name>
        <dbReference type="ChEBI" id="CHEBI:29105"/>
    </ligand>
</feature>
<dbReference type="SUPFAM" id="SSF57716">
    <property type="entry name" value="Glucocorticoid receptor-like (DNA-binding domain)"/>
    <property type="match status" value="1"/>
</dbReference>
<dbReference type="GO" id="GO:0005634">
    <property type="term" value="C:nucleus"/>
    <property type="evidence" value="ECO:0007669"/>
    <property type="project" value="InterPro"/>
</dbReference>
<gene>
    <name evidence="4" type="ORF">LSTR_LSTR015002</name>
</gene>
<dbReference type="EMBL" id="QKKF02002962">
    <property type="protein sequence ID" value="RZF47898.1"/>
    <property type="molecule type" value="Genomic_DNA"/>
</dbReference>
<sequence>MADVLFCRLCALKKDKLVGIYDEEGHKLSIKTKINKCLHFEIYQTDSLPKYVCLDCCFKLEQFSMFVDCSANAQNTLLRIFQDDAHHKSLEDAQTTIELAALNCDSRFQVVKDYGSNQEIQQVAEDHQQTMYQTNQEHMHGEEGEEDYEEEDEEEMCEEEEVEELEEDGRFDDGLVTDNVNLKSGVMNNGATIDNTSGYVECLVPQKDGDG</sequence>
<reference evidence="4 5" key="1">
    <citation type="journal article" date="2017" name="Gigascience">
        <title>Genome sequence of the small brown planthopper, Laodelphax striatellus.</title>
        <authorList>
            <person name="Zhu J."/>
            <person name="Jiang F."/>
            <person name="Wang X."/>
            <person name="Yang P."/>
            <person name="Bao Y."/>
            <person name="Zhao W."/>
            <person name="Wang W."/>
            <person name="Lu H."/>
            <person name="Wang Q."/>
            <person name="Cui N."/>
            <person name="Li J."/>
            <person name="Chen X."/>
            <person name="Luo L."/>
            <person name="Yu J."/>
            <person name="Kang L."/>
            <person name="Cui F."/>
        </authorList>
    </citation>
    <scope>NUCLEOTIDE SEQUENCE [LARGE SCALE GENOMIC DNA]</scope>
    <source>
        <strain evidence="4">Lst14</strain>
    </source>
</reference>
<accession>A0A482XR22</accession>
<dbReference type="SMR" id="A0A482XR22"/>
<dbReference type="OrthoDB" id="40579at2759"/>
<dbReference type="Gene3D" id="3.40.1800.20">
    <property type="match status" value="1"/>
</dbReference>
<dbReference type="SMART" id="SM00868">
    <property type="entry name" value="zf-AD"/>
    <property type="match status" value="1"/>
</dbReference>
<evidence type="ECO:0000256" key="1">
    <source>
        <dbReference type="PROSITE-ProRule" id="PRU01263"/>
    </source>
</evidence>